<dbReference type="GeneID" id="4929227"/>
<organism evidence="1 2">
    <name type="scientific">Methanococcus maripaludis (strain C5 / ATCC BAA-1333)</name>
    <dbReference type="NCBI Taxonomy" id="402880"/>
    <lineage>
        <taxon>Archaea</taxon>
        <taxon>Methanobacteriati</taxon>
        <taxon>Methanobacteriota</taxon>
        <taxon>Methanomada group</taxon>
        <taxon>Methanococci</taxon>
        <taxon>Methanococcales</taxon>
        <taxon>Methanococcaceae</taxon>
        <taxon>Methanococcus</taxon>
    </lineage>
</organism>
<dbReference type="KEGG" id="mmq:MmarC5_1289"/>
<dbReference type="EMBL" id="CP000609">
    <property type="protein sequence ID" value="ABO35587.1"/>
    <property type="molecule type" value="Genomic_DNA"/>
</dbReference>
<accession>A4FZF3</accession>
<proteinExistence type="predicted"/>
<gene>
    <name evidence="1" type="ordered locus">MmarC5_1289</name>
</gene>
<protein>
    <submittedName>
        <fullName evidence="1">Uncharacterized protein</fullName>
    </submittedName>
</protein>
<dbReference type="HOGENOM" id="CLU_1536675_0_0_2"/>
<dbReference type="AlphaFoldDB" id="A4FZF3"/>
<sequence>MLPNARSAILDYVNEHSLEFGGALTLVGYSEFEYFKPFIPNPTCGPQNFDLPSYLMNTNTPFKAMDKIFRKDSSKLNIFFDDSDEFLGISNELQELSKKISEYIIPKVQNGLEVNITECLHDWNEEWNIVNVILRTKNKVDPVKKINFLDGLYDEIYERFPDSSFNVKVSIKYE</sequence>
<dbReference type="Proteomes" id="UP000000253">
    <property type="component" value="Chromosome"/>
</dbReference>
<evidence type="ECO:0000313" key="2">
    <source>
        <dbReference type="Proteomes" id="UP000000253"/>
    </source>
</evidence>
<evidence type="ECO:0000313" key="1">
    <source>
        <dbReference type="EMBL" id="ABO35587.1"/>
    </source>
</evidence>
<dbReference type="RefSeq" id="WP_011869038.1">
    <property type="nucleotide sequence ID" value="NC_009135.1"/>
</dbReference>
<name>A4FZF3_METM5</name>
<dbReference type="STRING" id="402880.MmarC5_1289"/>
<reference evidence="1 2" key="1">
    <citation type="submission" date="2007-03" db="EMBL/GenBank/DDBJ databases">
        <title>Complete sequence of chromosome of Methanococcus maripaludis C5.</title>
        <authorList>
            <consortium name="US DOE Joint Genome Institute"/>
            <person name="Copeland A."/>
            <person name="Lucas S."/>
            <person name="Lapidus A."/>
            <person name="Barry K."/>
            <person name="Glavina del Rio T."/>
            <person name="Dalin E."/>
            <person name="Tice H."/>
            <person name="Pitluck S."/>
            <person name="Chertkov O."/>
            <person name="Brettin T."/>
            <person name="Bruce D."/>
            <person name="Han C."/>
            <person name="Detter J.C."/>
            <person name="Schmutz J."/>
            <person name="Larimer F."/>
            <person name="Land M."/>
            <person name="Hauser L."/>
            <person name="Kyrpides N."/>
            <person name="Mikhailova N."/>
            <person name="Sieprawska-Lupa M."/>
            <person name="Whitman W.B."/>
            <person name="Richardson P."/>
        </authorList>
    </citation>
    <scope>NUCLEOTIDE SEQUENCE [LARGE SCALE GENOMIC DNA]</scope>
    <source>
        <strain evidence="2">C5 / ATCC BAA-1333</strain>
    </source>
</reference>